<keyword evidence="3" id="KW-1185">Reference proteome</keyword>
<gene>
    <name evidence="2" type="ORF">NDU88_000510</name>
</gene>
<reference evidence="2" key="1">
    <citation type="journal article" date="2022" name="bioRxiv">
        <title>Sequencing and chromosome-scale assembly of the giantPleurodeles waltlgenome.</title>
        <authorList>
            <person name="Brown T."/>
            <person name="Elewa A."/>
            <person name="Iarovenko S."/>
            <person name="Subramanian E."/>
            <person name="Araus A.J."/>
            <person name="Petzold A."/>
            <person name="Susuki M."/>
            <person name="Suzuki K.-i.T."/>
            <person name="Hayashi T."/>
            <person name="Toyoda A."/>
            <person name="Oliveira C."/>
            <person name="Osipova E."/>
            <person name="Leigh N.D."/>
            <person name="Simon A."/>
            <person name="Yun M.H."/>
        </authorList>
    </citation>
    <scope>NUCLEOTIDE SEQUENCE</scope>
    <source>
        <strain evidence="2">20211129_DDA</strain>
        <tissue evidence="2">Liver</tissue>
    </source>
</reference>
<dbReference type="AlphaFoldDB" id="A0AAV7N859"/>
<name>A0AAV7N859_PLEWA</name>
<comment type="caution">
    <text evidence="2">The sequence shown here is derived from an EMBL/GenBank/DDBJ whole genome shotgun (WGS) entry which is preliminary data.</text>
</comment>
<dbReference type="Proteomes" id="UP001066276">
    <property type="component" value="Chromosome 8"/>
</dbReference>
<evidence type="ECO:0000313" key="3">
    <source>
        <dbReference type="Proteomes" id="UP001066276"/>
    </source>
</evidence>
<proteinExistence type="predicted"/>
<protein>
    <submittedName>
        <fullName evidence="2">Uncharacterized protein</fullName>
    </submittedName>
</protein>
<dbReference type="EMBL" id="JANPWB010000012">
    <property type="protein sequence ID" value="KAJ1112242.1"/>
    <property type="molecule type" value="Genomic_DNA"/>
</dbReference>
<organism evidence="2 3">
    <name type="scientific">Pleurodeles waltl</name>
    <name type="common">Iberian ribbed newt</name>
    <dbReference type="NCBI Taxonomy" id="8319"/>
    <lineage>
        <taxon>Eukaryota</taxon>
        <taxon>Metazoa</taxon>
        <taxon>Chordata</taxon>
        <taxon>Craniata</taxon>
        <taxon>Vertebrata</taxon>
        <taxon>Euteleostomi</taxon>
        <taxon>Amphibia</taxon>
        <taxon>Batrachia</taxon>
        <taxon>Caudata</taxon>
        <taxon>Salamandroidea</taxon>
        <taxon>Salamandridae</taxon>
        <taxon>Pleurodelinae</taxon>
        <taxon>Pleurodeles</taxon>
    </lineage>
</organism>
<accession>A0AAV7N859</accession>
<evidence type="ECO:0000313" key="2">
    <source>
        <dbReference type="EMBL" id="KAJ1112242.1"/>
    </source>
</evidence>
<sequence>MVAKWGRDVPRALSQLRLHPSVPKDRKGVEVAAGNQREGGSGRGLQSEAFAAQYRAAAYQGGEKRQVRSAGSGDDVCDS</sequence>
<evidence type="ECO:0000256" key="1">
    <source>
        <dbReference type="SAM" id="MobiDB-lite"/>
    </source>
</evidence>
<feature type="region of interest" description="Disordered" evidence="1">
    <location>
        <begin position="16"/>
        <end position="44"/>
    </location>
</feature>